<protein>
    <submittedName>
        <fullName evidence="2">Uncharacterized protein</fullName>
    </submittedName>
</protein>
<feature type="compositionally biased region" description="Low complexity" evidence="1">
    <location>
        <begin position="40"/>
        <end position="49"/>
    </location>
</feature>
<keyword evidence="3" id="KW-1185">Reference proteome</keyword>
<comment type="caution">
    <text evidence="2">The sequence shown here is derived from an EMBL/GenBank/DDBJ whole genome shotgun (WGS) entry which is preliminary data.</text>
</comment>
<feature type="region of interest" description="Disordered" evidence="1">
    <location>
        <begin position="223"/>
        <end position="247"/>
    </location>
</feature>
<proteinExistence type="predicted"/>
<evidence type="ECO:0000313" key="3">
    <source>
        <dbReference type="Proteomes" id="UP000654918"/>
    </source>
</evidence>
<gene>
    <name evidence="2" type="ORF">CPLU01_08468</name>
</gene>
<accession>A0A8H6KCH3</accession>
<evidence type="ECO:0000313" key="2">
    <source>
        <dbReference type="EMBL" id="KAF6828486.1"/>
    </source>
</evidence>
<dbReference type="EMBL" id="WIGO01000121">
    <property type="protein sequence ID" value="KAF6828486.1"/>
    <property type="molecule type" value="Genomic_DNA"/>
</dbReference>
<organism evidence="2 3">
    <name type="scientific">Colletotrichum plurivorum</name>
    <dbReference type="NCBI Taxonomy" id="2175906"/>
    <lineage>
        <taxon>Eukaryota</taxon>
        <taxon>Fungi</taxon>
        <taxon>Dikarya</taxon>
        <taxon>Ascomycota</taxon>
        <taxon>Pezizomycotina</taxon>
        <taxon>Sordariomycetes</taxon>
        <taxon>Hypocreomycetidae</taxon>
        <taxon>Glomerellales</taxon>
        <taxon>Glomerellaceae</taxon>
        <taxon>Colletotrichum</taxon>
        <taxon>Colletotrichum orchidearum species complex</taxon>
    </lineage>
</organism>
<feature type="region of interest" description="Disordered" evidence="1">
    <location>
        <begin position="1"/>
        <end position="58"/>
    </location>
</feature>
<sequence>MQGQQRSRFGPRWPRTPSWDDCPPKSTPLGVLSPFLSRASTPSRTRGPTVPRPPVHLKNNGVLPIRPVDAVLMTQLLPHAAHSPPYRYLDPRLGYVPTPQPSPHPLRPRPPSANAAKYLDRRTSASIMSKSGKRGLVTVATVETVGYPLAASELRYDAIIEKLEKLLASRLAWLAGSPICPALRSISLRIRLDGASEDSESSWERRRRFLDITSRRHFVQSAPSPVPAWTGRSSAGETAQASVNSARLSHEEMAHDMYDTSPTPPATRLDLYQAHPKFSSCTQRYSKSCHRGWSCPRSLGEPRPGAPGELRRTYSFTAAVYSRLLPVSEQKGQLPATDGSRRPIQLDICVAIIYNSGPG</sequence>
<name>A0A8H6KCH3_9PEZI</name>
<feature type="compositionally biased region" description="Polar residues" evidence="1">
    <location>
        <begin position="231"/>
        <end position="247"/>
    </location>
</feature>
<reference evidence="2" key="1">
    <citation type="journal article" date="2020" name="Phytopathology">
        <title>Genome Sequence Resources of Colletotrichum truncatum, C. plurivorum, C. musicola, and C. sojae: Four Species Pathogenic to Soybean (Glycine max).</title>
        <authorList>
            <person name="Rogerio F."/>
            <person name="Boufleur T.R."/>
            <person name="Ciampi-Guillardi M."/>
            <person name="Sukno S.A."/>
            <person name="Thon M.R."/>
            <person name="Massola Junior N.S."/>
            <person name="Baroncelli R."/>
        </authorList>
    </citation>
    <scope>NUCLEOTIDE SEQUENCE</scope>
    <source>
        <strain evidence="2">LFN00145</strain>
    </source>
</reference>
<evidence type="ECO:0000256" key="1">
    <source>
        <dbReference type="SAM" id="MobiDB-lite"/>
    </source>
</evidence>
<dbReference type="AlphaFoldDB" id="A0A8H6KCH3"/>
<dbReference type="Proteomes" id="UP000654918">
    <property type="component" value="Unassembled WGS sequence"/>
</dbReference>